<evidence type="ECO:0000259" key="3">
    <source>
        <dbReference type="Pfam" id="PF22725"/>
    </source>
</evidence>
<sequence>MPDAILVQARPRVGFLGVGWIGLDRMRAIVECGAVEPAVIADPSPEMVAAARELAPEATVAASLEGLLDQELDGVVIATPSALHAAQSIMALEQGLAVFCQKPLGRSHDECIAVVEAARRADRLLGVDLSYRQTEGMRQIRDLIVSGELGTVYAVDLVFHNAYGPGKPWFYDKALSGGGCVMDLGVHLVDLVLWTLGFPDVVRVESRLYSRGSRILRDGNEVEDYAVATLELANGVVARIACSWQLHAGCDAVIGADFYGTRGGTSFRNVNGSFLDFTAELHRGTQRQVLASPPDAWCGRAAAAWAERLAAAEAFDPDCGNFATVAAVLDIIYGR</sequence>
<dbReference type="InterPro" id="IPR036291">
    <property type="entry name" value="NAD(P)-bd_dom_sf"/>
</dbReference>
<dbReference type="GO" id="GO:0000166">
    <property type="term" value="F:nucleotide binding"/>
    <property type="evidence" value="ECO:0007669"/>
    <property type="project" value="InterPro"/>
</dbReference>
<feature type="domain" description="GFO/IDH/MocA-like oxidoreductase" evidence="3">
    <location>
        <begin position="137"/>
        <end position="264"/>
    </location>
</feature>
<keyword evidence="5" id="KW-1185">Reference proteome</keyword>
<protein>
    <submittedName>
        <fullName evidence="4">Putative oxidoreductase ydgJ</fullName>
    </submittedName>
</protein>
<dbReference type="eggNOG" id="COG0673">
    <property type="taxonomic scope" value="Bacteria"/>
</dbReference>
<dbReference type="SUPFAM" id="SSF55347">
    <property type="entry name" value="Glyceraldehyde-3-phosphate dehydrogenase-like, C-terminal domain"/>
    <property type="match status" value="1"/>
</dbReference>
<evidence type="ECO:0000313" key="4">
    <source>
        <dbReference type="EMBL" id="ASY66057.1"/>
    </source>
</evidence>
<dbReference type="AlphaFoldDB" id="A0A249PJZ0"/>
<feature type="domain" description="Gfo/Idh/MocA-like oxidoreductase N-terminal" evidence="2">
    <location>
        <begin position="12"/>
        <end position="128"/>
    </location>
</feature>
<evidence type="ECO:0000313" key="5">
    <source>
        <dbReference type="Proteomes" id="UP000217211"/>
    </source>
</evidence>
<dbReference type="RefSeq" id="WP_034857781.1">
    <property type="nucleotide sequence ID" value="NZ_AJQT01000097.1"/>
</dbReference>
<keyword evidence="4" id="KW-0614">Plasmid</keyword>
<dbReference type="PANTHER" id="PTHR43818:SF11">
    <property type="entry name" value="BCDNA.GH03377"/>
    <property type="match status" value="1"/>
</dbReference>
<dbReference type="GO" id="GO:0016491">
    <property type="term" value="F:oxidoreductase activity"/>
    <property type="evidence" value="ECO:0007669"/>
    <property type="project" value="UniProtKB-KW"/>
</dbReference>
<dbReference type="Pfam" id="PF22725">
    <property type="entry name" value="GFO_IDH_MocA_C3"/>
    <property type="match status" value="1"/>
</dbReference>
<keyword evidence="1" id="KW-0560">Oxidoreductase</keyword>
<proteinExistence type="predicted"/>
<dbReference type="STRING" id="716928.GCA_000261485_04387"/>
<reference evidence="4 5" key="1">
    <citation type="submission" date="2017-08" db="EMBL/GenBank/DDBJ databases">
        <title>Multipartite genome sequences of Sinorhizobium species nodulating soybeans.</title>
        <authorList>
            <person name="Tian C.F."/>
        </authorList>
    </citation>
    <scope>NUCLEOTIDE SEQUENCE [LARGE SCALE GENOMIC DNA]</scope>
    <source>
        <strain evidence="4 5">CCBAU 05684</strain>
        <plasmid evidence="5">psj05684b</plasmid>
    </source>
</reference>
<dbReference type="Gene3D" id="3.30.360.10">
    <property type="entry name" value="Dihydrodipicolinate Reductase, domain 2"/>
    <property type="match status" value="1"/>
</dbReference>
<dbReference type="KEGG" id="esj:SJ05684_b50750"/>
<dbReference type="Proteomes" id="UP000217211">
    <property type="component" value="Plasmid pSJ05684b"/>
</dbReference>
<evidence type="ECO:0000256" key="1">
    <source>
        <dbReference type="ARBA" id="ARBA00023002"/>
    </source>
</evidence>
<dbReference type="OrthoDB" id="9792935at2"/>
<dbReference type="EMBL" id="CP023068">
    <property type="protein sequence ID" value="ASY66057.1"/>
    <property type="molecule type" value="Genomic_DNA"/>
</dbReference>
<name>A0A249PJZ0_9HYPH</name>
<dbReference type="InterPro" id="IPR050463">
    <property type="entry name" value="Gfo/Idh/MocA_oxidrdct_glycsds"/>
</dbReference>
<geneLocation type="plasmid" evidence="5">
    <name>psj05684b</name>
</geneLocation>
<evidence type="ECO:0000259" key="2">
    <source>
        <dbReference type="Pfam" id="PF01408"/>
    </source>
</evidence>
<dbReference type="InterPro" id="IPR000683">
    <property type="entry name" value="Gfo/Idh/MocA-like_OxRdtase_N"/>
</dbReference>
<dbReference type="PANTHER" id="PTHR43818">
    <property type="entry name" value="BCDNA.GH03377"/>
    <property type="match status" value="1"/>
</dbReference>
<dbReference type="Gene3D" id="3.40.50.720">
    <property type="entry name" value="NAD(P)-binding Rossmann-like Domain"/>
    <property type="match status" value="1"/>
</dbReference>
<gene>
    <name evidence="4" type="ORF">SJ05684_b50750</name>
</gene>
<organism evidence="4 5">
    <name type="scientific">Sinorhizobium sojae CCBAU 05684</name>
    <dbReference type="NCBI Taxonomy" id="716928"/>
    <lineage>
        <taxon>Bacteria</taxon>
        <taxon>Pseudomonadati</taxon>
        <taxon>Pseudomonadota</taxon>
        <taxon>Alphaproteobacteria</taxon>
        <taxon>Hyphomicrobiales</taxon>
        <taxon>Rhizobiaceae</taxon>
        <taxon>Sinorhizobium/Ensifer group</taxon>
        <taxon>Sinorhizobium</taxon>
    </lineage>
</organism>
<dbReference type="InterPro" id="IPR055170">
    <property type="entry name" value="GFO_IDH_MocA-like_dom"/>
</dbReference>
<accession>A0A249PJZ0</accession>
<dbReference type="SUPFAM" id="SSF51735">
    <property type="entry name" value="NAD(P)-binding Rossmann-fold domains"/>
    <property type="match status" value="1"/>
</dbReference>
<dbReference type="Pfam" id="PF01408">
    <property type="entry name" value="GFO_IDH_MocA"/>
    <property type="match status" value="1"/>
</dbReference>